<feature type="region of interest" description="Disordered" evidence="1">
    <location>
        <begin position="47"/>
        <end position="66"/>
    </location>
</feature>
<keyword evidence="3" id="KW-0732">Signal</keyword>
<feature type="chain" id="PRO_5004673735" description="Transmembrane protein" evidence="3">
    <location>
        <begin position="28"/>
        <end position="539"/>
    </location>
</feature>
<dbReference type="VEuPathDB" id="ToxoDB:ENH_00037840"/>
<evidence type="ECO:0000313" key="5">
    <source>
        <dbReference type="Proteomes" id="UP000030754"/>
    </source>
</evidence>
<evidence type="ECO:0000313" key="4">
    <source>
        <dbReference type="EMBL" id="CDJ63264.1"/>
    </source>
</evidence>
<dbReference type="OrthoDB" id="347876at2759"/>
<reference evidence="4" key="1">
    <citation type="submission" date="2013-10" db="EMBL/GenBank/DDBJ databases">
        <title>Genomic analysis of the causative agents of coccidiosis in chickens.</title>
        <authorList>
            <person name="Reid A.J."/>
            <person name="Blake D."/>
            <person name="Billington K."/>
            <person name="Browne H."/>
            <person name="Dunn M."/>
            <person name="Hung S."/>
            <person name="Kawahara F."/>
            <person name="Miranda-Saavedra D."/>
            <person name="Mourier T."/>
            <person name="Nagra H."/>
            <person name="Otto T.D."/>
            <person name="Rawlings N."/>
            <person name="Sanchez A."/>
            <person name="Sanders M."/>
            <person name="Subramaniam C."/>
            <person name="Tay Y."/>
            <person name="Dear P."/>
            <person name="Doerig C."/>
            <person name="Gruber A."/>
            <person name="Parkinson J."/>
            <person name="Shirley M."/>
            <person name="Wan K.L."/>
            <person name="Berriman M."/>
            <person name="Tomley F."/>
            <person name="Pain A."/>
        </authorList>
    </citation>
    <scope>NUCLEOTIDE SEQUENCE [LARGE SCALE GENOMIC DNA]</scope>
    <source>
        <strain evidence="4">Houghton</strain>
    </source>
</reference>
<dbReference type="Proteomes" id="UP000030754">
    <property type="component" value="Unassembled WGS sequence"/>
</dbReference>
<evidence type="ECO:0000256" key="1">
    <source>
        <dbReference type="SAM" id="MobiDB-lite"/>
    </source>
</evidence>
<dbReference type="GeneID" id="25473946"/>
<reference evidence="4" key="2">
    <citation type="submission" date="2013-10" db="EMBL/GenBank/DDBJ databases">
        <authorList>
            <person name="Aslett M."/>
        </authorList>
    </citation>
    <scope>NUCLEOTIDE SEQUENCE [LARGE SCALE GENOMIC DNA]</scope>
    <source>
        <strain evidence="4">Houghton</strain>
    </source>
</reference>
<dbReference type="AlphaFoldDB" id="U6MLC8"/>
<accession>U6MLC8</accession>
<feature type="compositionally biased region" description="Basic and acidic residues" evidence="1">
    <location>
        <begin position="163"/>
        <end position="178"/>
    </location>
</feature>
<protein>
    <recommendedName>
        <fullName evidence="6">Transmembrane protein</fullName>
    </recommendedName>
</protein>
<keyword evidence="5" id="KW-1185">Reference proteome</keyword>
<gene>
    <name evidence="4" type="ORF">ENH_00037840</name>
</gene>
<evidence type="ECO:0000256" key="3">
    <source>
        <dbReference type="SAM" id="SignalP"/>
    </source>
</evidence>
<feature type="region of interest" description="Disordered" evidence="1">
    <location>
        <begin position="150"/>
        <end position="193"/>
    </location>
</feature>
<feature type="transmembrane region" description="Helical" evidence="2">
    <location>
        <begin position="114"/>
        <end position="134"/>
    </location>
</feature>
<feature type="region of interest" description="Disordered" evidence="1">
    <location>
        <begin position="75"/>
        <end position="106"/>
    </location>
</feature>
<name>U6MLC8_9EIME</name>
<feature type="compositionally biased region" description="Basic and acidic residues" evidence="1">
    <location>
        <begin position="47"/>
        <end position="56"/>
    </location>
</feature>
<sequence length="539" mass="58671">MWASPALAVATTAVLAVDCVLCSAVEAVPQEWQAAWPAEGLRAFFEPSKHPDDPFAHPETSNGTQETAERGIIMQPSWLPPPREIQQEGGQREIETSEESPSPTETMRYHRGNLFRVLNACLFIMLMAFIAKVLSTQFEQKAFPFCAPGALSSQSSSSGTVRRPSESRGATARDKYKTPEGSYLHTLETEAGGQSEQISNMRLELYETTVSLISSFKRAARRVEAWAKKSENALLSGRAEGGGNPSGFSASRSLAAHVSAIASSLAQNVTTLCSSLEVAGVAVKNARTAEQVGEAAGRMRKLLRAVANIGESAASEFAHTAELTTTMTSQARTLLDLYPEISIVVNSLSAPLLMPGRDSLTSSGGATGTLEKESVGQLKVFLRAVDAAESYNRSRLQWIVRDSFGDADYEFLTQLLSEALQYQGEMLSAVKSFINSRRFASPEALFTDREVASTMKKLQTIKTKEASVGEALKRETSFCVERALEQLEAGRTLLAQNGSKHLSRKMHPLLALSETARKNSDRLEALLTEWEKRTTAVHQ</sequence>
<keyword evidence="2" id="KW-0812">Transmembrane</keyword>
<proteinExistence type="predicted"/>
<dbReference type="RefSeq" id="XP_013440626.1">
    <property type="nucleotide sequence ID" value="XM_013585172.1"/>
</dbReference>
<organism evidence="4 5">
    <name type="scientific">Eimeria necatrix</name>
    <dbReference type="NCBI Taxonomy" id="51315"/>
    <lineage>
        <taxon>Eukaryota</taxon>
        <taxon>Sar</taxon>
        <taxon>Alveolata</taxon>
        <taxon>Apicomplexa</taxon>
        <taxon>Conoidasida</taxon>
        <taxon>Coccidia</taxon>
        <taxon>Eucoccidiorida</taxon>
        <taxon>Eimeriorina</taxon>
        <taxon>Eimeriidae</taxon>
        <taxon>Eimeria</taxon>
    </lineage>
</organism>
<dbReference type="EMBL" id="HG722761">
    <property type="protein sequence ID" value="CDJ63264.1"/>
    <property type="molecule type" value="Genomic_DNA"/>
</dbReference>
<evidence type="ECO:0008006" key="6">
    <source>
        <dbReference type="Google" id="ProtNLM"/>
    </source>
</evidence>
<feature type="signal peptide" evidence="3">
    <location>
        <begin position="1"/>
        <end position="27"/>
    </location>
</feature>
<evidence type="ECO:0000256" key="2">
    <source>
        <dbReference type="SAM" id="Phobius"/>
    </source>
</evidence>
<keyword evidence="2" id="KW-1133">Transmembrane helix</keyword>
<keyword evidence="2" id="KW-0472">Membrane</keyword>